<comment type="caution">
    <text evidence="7">The sequence shown here is derived from an EMBL/GenBank/DDBJ whole genome shotgun (WGS) entry which is preliminary data.</text>
</comment>
<feature type="domain" description="NB-ARC" evidence="5">
    <location>
        <begin position="181"/>
        <end position="337"/>
    </location>
</feature>
<dbReference type="PRINTS" id="PR01415">
    <property type="entry name" value="ANKYRIN"/>
</dbReference>
<dbReference type="SUPFAM" id="SSF52540">
    <property type="entry name" value="P-loop containing nucleoside triphosphate hydrolases"/>
    <property type="match status" value="1"/>
</dbReference>
<evidence type="ECO:0000256" key="3">
    <source>
        <dbReference type="ARBA" id="ARBA00022737"/>
    </source>
</evidence>
<dbReference type="InterPro" id="IPR003591">
    <property type="entry name" value="Leu-rich_rpt_typical-subtyp"/>
</dbReference>
<evidence type="ECO:0000256" key="1">
    <source>
        <dbReference type="ARBA" id="ARBA00004430"/>
    </source>
</evidence>
<keyword evidence="3" id="KW-0677">Repeat</keyword>
<dbReference type="InterPro" id="IPR002182">
    <property type="entry name" value="NB-ARC"/>
</dbReference>
<dbReference type="InterPro" id="IPR054000">
    <property type="entry name" value="MLKL_N"/>
</dbReference>
<feature type="repeat" description="ANK" evidence="4">
    <location>
        <begin position="981"/>
        <end position="1013"/>
    </location>
</feature>
<dbReference type="SMART" id="SM00248">
    <property type="entry name" value="ANK"/>
    <property type="match status" value="7"/>
</dbReference>
<dbReference type="Gene3D" id="1.20.930.20">
    <property type="entry name" value="Adaptor protein Cbl, N-terminal domain"/>
    <property type="match status" value="1"/>
</dbReference>
<dbReference type="Gene3D" id="1.25.40.20">
    <property type="entry name" value="Ankyrin repeat-containing domain"/>
    <property type="match status" value="3"/>
</dbReference>
<dbReference type="InterPro" id="IPR002110">
    <property type="entry name" value="Ankyrin_rpt"/>
</dbReference>
<feature type="repeat" description="ANK" evidence="4">
    <location>
        <begin position="1117"/>
        <end position="1149"/>
    </location>
</feature>
<dbReference type="InterPro" id="IPR042197">
    <property type="entry name" value="Apaf_helical"/>
</dbReference>
<dbReference type="InterPro" id="IPR036388">
    <property type="entry name" value="WH-like_DNA-bd_sf"/>
</dbReference>
<name>A0A8S1JIE7_9CHLO</name>
<dbReference type="OrthoDB" id="540763at2759"/>
<dbReference type="CDD" id="cd21037">
    <property type="entry name" value="MLKL_NTD"/>
    <property type="match status" value="1"/>
</dbReference>
<dbReference type="GO" id="GO:0043531">
    <property type="term" value="F:ADP binding"/>
    <property type="evidence" value="ECO:0007669"/>
    <property type="project" value="InterPro"/>
</dbReference>
<evidence type="ECO:0000313" key="7">
    <source>
        <dbReference type="EMBL" id="CAD7704850.1"/>
    </source>
</evidence>
<dbReference type="InterPro" id="IPR036537">
    <property type="entry name" value="Adaptor_Cbl_N_dom_sf"/>
</dbReference>
<proteinExistence type="predicted"/>
<dbReference type="PANTHER" id="PTHR36766:SF30">
    <property type="entry name" value="TIR-NBS TYPE DISEASE RESISTANCE PROTEIN-RELATED"/>
    <property type="match status" value="1"/>
</dbReference>
<dbReference type="Gene3D" id="3.40.50.300">
    <property type="entry name" value="P-loop containing nucleotide triphosphate hydrolases"/>
    <property type="match status" value="1"/>
</dbReference>
<dbReference type="Pfam" id="PF22215">
    <property type="entry name" value="MLKL_N"/>
    <property type="match status" value="1"/>
</dbReference>
<dbReference type="PANTHER" id="PTHR36766">
    <property type="entry name" value="PLANT BROAD-SPECTRUM MILDEW RESISTANCE PROTEIN RPW8"/>
    <property type="match status" value="1"/>
</dbReference>
<protein>
    <submittedName>
        <fullName evidence="7">Uncharacterized protein</fullName>
    </submittedName>
</protein>
<sequence>MAMAADAIGLIDVTVGWVSHIREVVEAAKHNKGACRALLERMDGLKTTVRSLKVVDDPYVSEALLRVQAVLEKACKFLKSYQSKRRFTRYMFSQKYRKGFAEVGAALSHTLADFNLAANSALMRGQGTCYTSQDVPHCNNQDIYDRLDAVLKRLGTAELQTVEQGIELPDVPQHAVGLERKVCMVEDMLMHTDTKIVALTGMGGIGKTILAAAVLNKVQSNFDLVTWITIGREPDIQSCQHQLWRQLKKTEPPFLNMRQGRQMLQKAAASRNTLVVLDDVWDYEHLEALAMAEGSNKVILTTRKSDIAQACHAQVYSVNLLDPDQAMELFCMRAFRSSSIPEDRREYQECAEGMVAVCDGLPLALSVAAALAAGYSLIEQWEIGLAKLRQFGRSAEKVLAVLQLSIDDLDAEELDFFLMLAGYPEDFHVKVSDLVESWVARKYDLIQTRENLIKEVKEGYAIFGQLMDRSLIEVDRSGIVGFQRSESDVLASVMGFHECEAAALSCSLHDLIRDLALKIAGKGDITKRQRLFVPCLSILQDTAAEAEQLSISQNQMQPDDCMWPDGTRFVTLRSCLLIRWRQPDLPSSMLSMPSMRVLDVSFSQLRALPWEISQLKSLQLLRLDGCDIEELPASIARLQCLVLLSVRMCQSLQSLPESIGELQELNSLYVSGSALKKLPETLGDLLGLMRLDLGFCDNLEGFPERFGSISKLEYLSVSGCTKLTSLPCEREYFGNLKVMLASGCTIMKNLPTSWPKNLEILDLQGCECVEEMPSVDGLSRLKTLHLQGCRRLRTFPDAKLPSLRILGLPLLDGRELCKVFDSGEMKSFQYSKLARTGRSVILKGKTWFLEHGDISQHFGAWLQEAEVAVKKLPHGRQYRYFLMRAKKFSLVQLKAKLGGKLIGSEYREATNSDECGCTPLHHASLNGDDVAATKIVQSGCDLELQDHDGNTALHHAAQGGSPAVVQLLLQHGACLDAVNKKGSTPLMEAAETGNAQVAKMLLEAGADVEVFAQGGWSTLHAAALGASKEVVKLFLQCYKEAPVNARDKEGRTPIMYAVWSKQLAICQMLVDAGAEVDVTDNGRRTTLLWASVGGSTDVLELLFKHYKDAPVNVPGKWGFSPLRLAHAYGHQAAFEMLARAGATMDPLDNV</sequence>
<gene>
    <name evidence="7" type="ORF">OSTQU699_LOCUS10205</name>
</gene>
<dbReference type="Gene3D" id="1.10.10.10">
    <property type="entry name" value="Winged helix-like DNA-binding domain superfamily/Winged helix DNA-binding domain"/>
    <property type="match status" value="1"/>
</dbReference>
<dbReference type="InterPro" id="IPR032675">
    <property type="entry name" value="LRR_dom_sf"/>
</dbReference>
<feature type="repeat" description="ANK" evidence="4">
    <location>
        <begin position="915"/>
        <end position="947"/>
    </location>
</feature>
<dbReference type="Pfam" id="PF00931">
    <property type="entry name" value="NB-ARC"/>
    <property type="match status" value="1"/>
</dbReference>
<evidence type="ECO:0000259" key="5">
    <source>
        <dbReference type="Pfam" id="PF00931"/>
    </source>
</evidence>
<dbReference type="Gene3D" id="3.80.10.10">
    <property type="entry name" value="Ribonuclease Inhibitor"/>
    <property type="match status" value="1"/>
</dbReference>
<dbReference type="SUPFAM" id="SSF48403">
    <property type="entry name" value="Ankyrin repeat"/>
    <property type="match status" value="1"/>
</dbReference>
<dbReference type="SMART" id="SM00369">
    <property type="entry name" value="LRR_TYP"/>
    <property type="match status" value="3"/>
</dbReference>
<keyword evidence="2" id="KW-0433">Leucine-rich repeat</keyword>
<feature type="repeat" description="ANK" evidence="4">
    <location>
        <begin position="948"/>
        <end position="980"/>
    </location>
</feature>
<evidence type="ECO:0000256" key="2">
    <source>
        <dbReference type="ARBA" id="ARBA00022614"/>
    </source>
</evidence>
<evidence type="ECO:0000256" key="4">
    <source>
        <dbReference type="PROSITE-ProRule" id="PRU00023"/>
    </source>
</evidence>
<keyword evidence="4" id="KW-0040">ANK repeat</keyword>
<dbReference type="GO" id="GO:0007166">
    <property type="term" value="P:cell surface receptor signaling pathway"/>
    <property type="evidence" value="ECO:0007669"/>
    <property type="project" value="InterPro"/>
</dbReference>
<dbReference type="Pfam" id="PF12796">
    <property type="entry name" value="Ank_2"/>
    <property type="match status" value="2"/>
</dbReference>
<dbReference type="InterPro" id="IPR027417">
    <property type="entry name" value="P-loop_NTPase"/>
</dbReference>
<feature type="repeat" description="ANK" evidence="4">
    <location>
        <begin position="1049"/>
        <end position="1081"/>
    </location>
</feature>
<dbReference type="PRINTS" id="PR00364">
    <property type="entry name" value="DISEASERSIST"/>
</dbReference>
<dbReference type="PROSITE" id="PS50297">
    <property type="entry name" value="ANK_REP_REGION"/>
    <property type="match status" value="3"/>
</dbReference>
<dbReference type="GO" id="GO:0005930">
    <property type="term" value="C:axoneme"/>
    <property type="evidence" value="ECO:0007669"/>
    <property type="project" value="UniProtKB-SubCell"/>
</dbReference>
<dbReference type="InterPro" id="IPR036770">
    <property type="entry name" value="Ankyrin_rpt-contain_sf"/>
</dbReference>
<evidence type="ECO:0000259" key="6">
    <source>
        <dbReference type="Pfam" id="PF22215"/>
    </source>
</evidence>
<organism evidence="7 8">
    <name type="scientific">Ostreobium quekettii</name>
    <dbReference type="NCBI Taxonomy" id="121088"/>
    <lineage>
        <taxon>Eukaryota</taxon>
        <taxon>Viridiplantae</taxon>
        <taxon>Chlorophyta</taxon>
        <taxon>core chlorophytes</taxon>
        <taxon>Ulvophyceae</taxon>
        <taxon>TCBD clade</taxon>
        <taxon>Bryopsidales</taxon>
        <taxon>Ostreobineae</taxon>
        <taxon>Ostreobiaceae</taxon>
        <taxon>Ostreobium</taxon>
    </lineage>
</organism>
<comment type="subcellular location">
    <subcellularLocation>
        <location evidence="1">Cytoplasm</location>
        <location evidence="1">Cytoskeleton</location>
        <location evidence="1">Cilium axoneme</location>
    </subcellularLocation>
</comment>
<dbReference type="Gene3D" id="1.10.8.430">
    <property type="entry name" value="Helical domain of apoptotic protease-activating factors"/>
    <property type="match status" value="1"/>
</dbReference>
<dbReference type="Proteomes" id="UP000708148">
    <property type="component" value="Unassembled WGS sequence"/>
</dbReference>
<dbReference type="InterPro" id="IPR059179">
    <property type="entry name" value="MLKL-like_MCAfunc"/>
</dbReference>
<evidence type="ECO:0000313" key="8">
    <source>
        <dbReference type="Proteomes" id="UP000708148"/>
    </source>
</evidence>
<dbReference type="SUPFAM" id="SSF52058">
    <property type="entry name" value="L domain-like"/>
    <property type="match status" value="1"/>
</dbReference>
<feature type="domain" description="Mixed lineage kinase" evidence="6">
    <location>
        <begin position="16"/>
        <end position="116"/>
    </location>
</feature>
<dbReference type="PROSITE" id="PS50088">
    <property type="entry name" value="ANK_REPEAT"/>
    <property type="match status" value="5"/>
</dbReference>
<accession>A0A8S1JIE7</accession>
<keyword evidence="8" id="KW-1185">Reference proteome</keyword>
<reference evidence="7" key="1">
    <citation type="submission" date="2020-12" db="EMBL/GenBank/DDBJ databases">
        <authorList>
            <person name="Iha C."/>
        </authorList>
    </citation>
    <scope>NUCLEOTIDE SEQUENCE</scope>
</reference>
<dbReference type="AlphaFoldDB" id="A0A8S1JIE7"/>
<dbReference type="EMBL" id="CAJHUC010002963">
    <property type="protein sequence ID" value="CAD7704850.1"/>
    <property type="molecule type" value="Genomic_DNA"/>
</dbReference>